<proteinExistence type="predicted"/>
<reference evidence="4" key="1">
    <citation type="submission" date="2022-11" db="UniProtKB">
        <authorList>
            <consortium name="WormBaseParasite"/>
        </authorList>
    </citation>
    <scope>IDENTIFICATION</scope>
</reference>
<feature type="compositionally biased region" description="Acidic residues" evidence="1">
    <location>
        <begin position="240"/>
        <end position="249"/>
    </location>
</feature>
<name>A0A914YLK6_9BILA</name>
<protein>
    <submittedName>
        <fullName evidence="4">Uncharacterized protein</fullName>
    </submittedName>
</protein>
<dbReference type="WBParaSite" id="PSU_v2.g19788.t1">
    <property type="protein sequence ID" value="PSU_v2.g19788.t1"/>
    <property type="gene ID" value="PSU_v2.g19788"/>
</dbReference>
<keyword evidence="3" id="KW-1185">Reference proteome</keyword>
<keyword evidence="2" id="KW-1133">Transmembrane helix</keyword>
<dbReference type="AlphaFoldDB" id="A0A914YLK6"/>
<evidence type="ECO:0000256" key="1">
    <source>
        <dbReference type="SAM" id="MobiDB-lite"/>
    </source>
</evidence>
<feature type="transmembrane region" description="Helical" evidence="2">
    <location>
        <begin position="118"/>
        <end position="137"/>
    </location>
</feature>
<evidence type="ECO:0000313" key="4">
    <source>
        <dbReference type="WBParaSite" id="PSU_v2.g19788.t1"/>
    </source>
</evidence>
<keyword evidence="2" id="KW-0472">Membrane</keyword>
<feature type="transmembrane region" description="Helical" evidence="2">
    <location>
        <begin position="164"/>
        <end position="183"/>
    </location>
</feature>
<feature type="transmembrane region" description="Helical" evidence="2">
    <location>
        <begin position="56"/>
        <end position="78"/>
    </location>
</feature>
<organism evidence="3 4">
    <name type="scientific">Panagrolaimus superbus</name>
    <dbReference type="NCBI Taxonomy" id="310955"/>
    <lineage>
        <taxon>Eukaryota</taxon>
        <taxon>Metazoa</taxon>
        <taxon>Ecdysozoa</taxon>
        <taxon>Nematoda</taxon>
        <taxon>Chromadorea</taxon>
        <taxon>Rhabditida</taxon>
        <taxon>Tylenchina</taxon>
        <taxon>Panagrolaimomorpha</taxon>
        <taxon>Panagrolaimoidea</taxon>
        <taxon>Panagrolaimidae</taxon>
        <taxon>Panagrolaimus</taxon>
    </lineage>
</organism>
<evidence type="ECO:0000313" key="3">
    <source>
        <dbReference type="Proteomes" id="UP000887577"/>
    </source>
</evidence>
<feature type="region of interest" description="Disordered" evidence="1">
    <location>
        <begin position="230"/>
        <end position="264"/>
    </location>
</feature>
<feature type="transmembrane region" description="Helical" evidence="2">
    <location>
        <begin position="27"/>
        <end position="50"/>
    </location>
</feature>
<feature type="transmembrane region" description="Helical" evidence="2">
    <location>
        <begin position="85"/>
        <end position="106"/>
    </location>
</feature>
<dbReference type="Proteomes" id="UP000887577">
    <property type="component" value="Unplaced"/>
</dbReference>
<keyword evidence="2" id="KW-0812">Transmembrane</keyword>
<evidence type="ECO:0000256" key="2">
    <source>
        <dbReference type="SAM" id="Phobius"/>
    </source>
</evidence>
<sequence length="317" mass="36488">MALCAPELLCFIRCFHRTLFRNVKRPTIIQFLTVLIIESLHAFGVGMLVFKILPDFSAETAAMLSNALCLVPSILSILSRRAAKLTLLLIIIDIAAIIPQSSGFWAWPVLVPEIRSKALLICISLTLISLAWWQNFVHSQSFLPPIRQLGAFANRLSERRSKTYVIVSLWKCVIYLICLFFFLSPKIGMDNLMQRDPFGEKLITITASNLNSTQISHFIKRMHEYEDPDYGKQAATREVSEEEEEEDLENMPITAKKPWDNDEDAIDAGEYEKSEIKKKKRMKRKAKLEVEEDEEEAISAYNLNFEQHLRTFRCKKL</sequence>
<accession>A0A914YLK6</accession>